<evidence type="ECO:0000256" key="4">
    <source>
        <dbReference type="ARBA" id="ARBA00023136"/>
    </source>
</evidence>
<dbReference type="Gene3D" id="2.40.50.140">
    <property type="entry name" value="Nucleic acid-binding proteins"/>
    <property type="match status" value="1"/>
</dbReference>
<dbReference type="GO" id="GO:0005886">
    <property type="term" value="C:plasma membrane"/>
    <property type="evidence" value="ECO:0007669"/>
    <property type="project" value="TreeGrafter"/>
</dbReference>
<dbReference type="PANTHER" id="PTHR33507">
    <property type="entry name" value="INNER MEMBRANE PROTEIN YBBJ"/>
    <property type="match status" value="1"/>
</dbReference>
<protein>
    <submittedName>
        <fullName evidence="7">NfeD family protein</fullName>
    </submittedName>
</protein>
<keyword evidence="8" id="KW-1185">Reference proteome</keyword>
<evidence type="ECO:0000256" key="2">
    <source>
        <dbReference type="ARBA" id="ARBA00022692"/>
    </source>
</evidence>
<keyword evidence="4 5" id="KW-0472">Membrane</keyword>
<organism evidence="7 8">
    <name type="scientific">Waltera intestinalis</name>
    <dbReference type="NCBI Taxonomy" id="2606635"/>
    <lineage>
        <taxon>Bacteria</taxon>
        <taxon>Bacillati</taxon>
        <taxon>Bacillota</taxon>
        <taxon>Clostridia</taxon>
        <taxon>Lachnospirales</taxon>
        <taxon>Lachnospiraceae</taxon>
        <taxon>Waltera</taxon>
    </lineage>
</organism>
<gene>
    <name evidence="7" type="ORF">FYJ59_04690</name>
</gene>
<dbReference type="SUPFAM" id="SSF141322">
    <property type="entry name" value="NfeD domain-like"/>
    <property type="match status" value="1"/>
</dbReference>
<comment type="caution">
    <text evidence="7">The sequence shown here is derived from an EMBL/GenBank/DDBJ whole genome shotgun (WGS) entry which is preliminary data.</text>
</comment>
<dbReference type="AlphaFoldDB" id="A0A6L5YIR4"/>
<evidence type="ECO:0000256" key="5">
    <source>
        <dbReference type="SAM" id="Phobius"/>
    </source>
</evidence>
<evidence type="ECO:0000256" key="1">
    <source>
        <dbReference type="ARBA" id="ARBA00004141"/>
    </source>
</evidence>
<feature type="transmembrane region" description="Helical" evidence="5">
    <location>
        <begin position="7"/>
        <end position="38"/>
    </location>
</feature>
<feature type="domain" description="NfeD-like C-terminal" evidence="6">
    <location>
        <begin position="79"/>
        <end position="139"/>
    </location>
</feature>
<sequence>MITLWLVVLIVSIGVEVATLGLTSIWFAGGAAVAVIVAAFHGPVWLQILLFFAVSLLLLFFTRPVAVRYFNKDRVRTNVESMIGRQAIVTSEIDNLQGIGQVTVGGQEWSARTEEDGLNLQPGTVVDIVAVNGVKLIVKVDPQMAKVTENLSEPQS</sequence>
<evidence type="ECO:0000313" key="8">
    <source>
        <dbReference type="Proteomes" id="UP000476055"/>
    </source>
</evidence>
<dbReference type="InterPro" id="IPR012340">
    <property type="entry name" value="NA-bd_OB-fold"/>
</dbReference>
<dbReference type="Pfam" id="PF01957">
    <property type="entry name" value="NfeD"/>
    <property type="match status" value="1"/>
</dbReference>
<evidence type="ECO:0000259" key="6">
    <source>
        <dbReference type="Pfam" id="PF01957"/>
    </source>
</evidence>
<accession>A0A6L5YIR4</accession>
<proteinExistence type="predicted"/>
<keyword evidence="2 5" id="KW-0812">Transmembrane</keyword>
<dbReference type="InterPro" id="IPR002810">
    <property type="entry name" value="NfeD-like_C"/>
</dbReference>
<evidence type="ECO:0000313" key="7">
    <source>
        <dbReference type="EMBL" id="MST57547.1"/>
    </source>
</evidence>
<dbReference type="PANTHER" id="PTHR33507:SF3">
    <property type="entry name" value="INNER MEMBRANE PROTEIN YBBJ"/>
    <property type="match status" value="1"/>
</dbReference>
<evidence type="ECO:0000256" key="3">
    <source>
        <dbReference type="ARBA" id="ARBA00022989"/>
    </source>
</evidence>
<comment type="subcellular location">
    <subcellularLocation>
        <location evidence="1">Membrane</location>
        <topology evidence="1">Multi-pass membrane protein</topology>
    </subcellularLocation>
</comment>
<dbReference type="InterPro" id="IPR052165">
    <property type="entry name" value="Membrane_assoc_protease"/>
</dbReference>
<dbReference type="EMBL" id="VUMU01000003">
    <property type="protein sequence ID" value="MST57547.1"/>
    <property type="molecule type" value="Genomic_DNA"/>
</dbReference>
<reference evidence="7 8" key="1">
    <citation type="submission" date="2019-08" db="EMBL/GenBank/DDBJ databases">
        <title>In-depth cultivation of the pig gut microbiome towards novel bacterial diversity and tailored functional studies.</title>
        <authorList>
            <person name="Wylensek D."/>
            <person name="Hitch T.C.A."/>
            <person name="Clavel T."/>
        </authorList>
    </citation>
    <scope>NUCLEOTIDE SEQUENCE [LARGE SCALE GENOMIC DNA]</scope>
    <source>
        <strain evidence="7 8">WCA3-601-WT-6H</strain>
    </source>
</reference>
<keyword evidence="3 5" id="KW-1133">Transmembrane helix</keyword>
<name>A0A6L5YIR4_9FIRM</name>
<feature type="transmembrane region" description="Helical" evidence="5">
    <location>
        <begin position="44"/>
        <end position="66"/>
    </location>
</feature>
<dbReference type="Proteomes" id="UP000476055">
    <property type="component" value="Unassembled WGS sequence"/>
</dbReference>